<reference evidence="3" key="1">
    <citation type="journal article" date="2022" name="Cell">
        <title>Repeat-based holocentromeres influence genome architecture and karyotype evolution.</title>
        <authorList>
            <person name="Hofstatter P.G."/>
            <person name="Thangavel G."/>
            <person name="Lux T."/>
            <person name="Neumann P."/>
            <person name="Vondrak T."/>
            <person name="Novak P."/>
            <person name="Zhang M."/>
            <person name="Costa L."/>
            <person name="Castellani M."/>
            <person name="Scott A."/>
            <person name="Toegelov H."/>
            <person name="Fuchs J."/>
            <person name="Mata-Sucre Y."/>
            <person name="Dias Y."/>
            <person name="Vanzela A.L.L."/>
            <person name="Huettel B."/>
            <person name="Almeida C.C.S."/>
            <person name="Simkova H."/>
            <person name="Souza G."/>
            <person name="Pedrosa-Harand A."/>
            <person name="Macas J."/>
            <person name="Mayer K.F.X."/>
            <person name="Houben A."/>
            <person name="Marques A."/>
        </authorList>
    </citation>
    <scope>NUCLEOTIDE SEQUENCE</scope>
    <source>
        <strain evidence="3">RhyBre1mFocal</strain>
    </source>
</reference>
<comment type="similarity">
    <text evidence="1">Belongs to the LEA type 1 family.</text>
</comment>
<accession>A0A9Q0HU13</accession>
<dbReference type="GO" id="GO:0009793">
    <property type="term" value="P:embryo development ending in seed dormancy"/>
    <property type="evidence" value="ECO:0007669"/>
    <property type="project" value="InterPro"/>
</dbReference>
<dbReference type="AlphaFoldDB" id="A0A9Q0HU13"/>
<dbReference type="Pfam" id="PF03760">
    <property type="entry name" value="LEA_1"/>
    <property type="match status" value="1"/>
</dbReference>
<dbReference type="Proteomes" id="UP001151287">
    <property type="component" value="Unassembled WGS sequence"/>
</dbReference>
<gene>
    <name evidence="3" type="ORF">LUZ63_006402</name>
</gene>
<feature type="compositionally biased region" description="Basic and acidic residues" evidence="2">
    <location>
        <begin position="136"/>
        <end position="146"/>
    </location>
</feature>
<name>A0A9Q0HU13_9POAL</name>
<feature type="compositionally biased region" description="Basic and acidic residues" evidence="2">
    <location>
        <begin position="64"/>
        <end position="81"/>
    </location>
</feature>
<evidence type="ECO:0008006" key="5">
    <source>
        <dbReference type="Google" id="ProtNLM"/>
    </source>
</evidence>
<dbReference type="OrthoDB" id="758082at2759"/>
<sequence length="146" mass="15736">MQAAKNAMESVKEKAANVGASAVAGMEKTKATVNEKVEKVAAQHPAEKQMAENKKEVRIQEAEATKQAEMEHNAAVREHARSAHYQPSQGPAGIRHGRPIGGHEEEGVAHTHPAGLQTGTARASVAYNPWAGSDFPEEHDNPRRSF</sequence>
<feature type="region of interest" description="Disordered" evidence="2">
    <location>
        <begin position="64"/>
        <end position="146"/>
    </location>
</feature>
<keyword evidence="4" id="KW-1185">Reference proteome</keyword>
<dbReference type="PANTHER" id="PTHR33493:SF2">
    <property type="entry name" value="LATE EMBRYOGENESIS ABUNDANT PROTEIN 46"/>
    <property type="match status" value="1"/>
</dbReference>
<evidence type="ECO:0000256" key="2">
    <source>
        <dbReference type="SAM" id="MobiDB-lite"/>
    </source>
</evidence>
<dbReference type="InterPro" id="IPR005513">
    <property type="entry name" value="LEA_1"/>
</dbReference>
<comment type="caution">
    <text evidence="3">The sequence shown here is derived from an EMBL/GenBank/DDBJ whole genome shotgun (WGS) entry which is preliminary data.</text>
</comment>
<dbReference type="EMBL" id="JAMQYH010000002">
    <property type="protein sequence ID" value="KAJ1697890.1"/>
    <property type="molecule type" value="Genomic_DNA"/>
</dbReference>
<organism evidence="3 4">
    <name type="scientific">Rhynchospora breviuscula</name>
    <dbReference type="NCBI Taxonomy" id="2022672"/>
    <lineage>
        <taxon>Eukaryota</taxon>
        <taxon>Viridiplantae</taxon>
        <taxon>Streptophyta</taxon>
        <taxon>Embryophyta</taxon>
        <taxon>Tracheophyta</taxon>
        <taxon>Spermatophyta</taxon>
        <taxon>Magnoliopsida</taxon>
        <taxon>Liliopsida</taxon>
        <taxon>Poales</taxon>
        <taxon>Cyperaceae</taxon>
        <taxon>Cyperoideae</taxon>
        <taxon>Rhynchosporeae</taxon>
        <taxon>Rhynchospora</taxon>
    </lineage>
</organism>
<evidence type="ECO:0000313" key="4">
    <source>
        <dbReference type="Proteomes" id="UP001151287"/>
    </source>
</evidence>
<dbReference type="PANTHER" id="PTHR33493">
    <property type="entry name" value="LATE EMBRYOGENESIS ABUNDANT PROTEIN 6-RELATED"/>
    <property type="match status" value="1"/>
</dbReference>
<evidence type="ECO:0000256" key="1">
    <source>
        <dbReference type="ARBA" id="ARBA00010975"/>
    </source>
</evidence>
<proteinExistence type="inferred from homology"/>
<evidence type="ECO:0000313" key="3">
    <source>
        <dbReference type="EMBL" id="KAJ1697890.1"/>
    </source>
</evidence>
<protein>
    <recommendedName>
        <fullName evidence="5">Seed maturation protein</fullName>
    </recommendedName>
</protein>